<feature type="domain" description="Topoisomerase 6 subunit A/Spo11 TOPRIM" evidence="1">
    <location>
        <begin position="169"/>
        <end position="337"/>
    </location>
</feature>
<evidence type="ECO:0000313" key="2">
    <source>
        <dbReference type="EMBL" id="JAI35794.1"/>
    </source>
</evidence>
<dbReference type="PRINTS" id="PR01552">
    <property type="entry name" value="TPISMRASE6A"/>
</dbReference>
<dbReference type="InterPro" id="IPR002815">
    <property type="entry name" value="Spo11/TopoVI_A"/>
</dbReference>
<sequence length="343" mass="39339">MISGMNHLILVNDIEQIVVIFLEKLISCNRGTCKSRSRNNVRSITLLDRIVSCKMANFQRSSFCFYLLMEVHNLLLAGDKCSLRELFYKDPANNCKTINICNSLKDVCVLLRSTPWNLGISASGKGLIAGSIRMLMINGDMIDCYTQTGAVLLPQDHNAINYLETSASFVLIVEKDTIFSKFISQKIFETIGKDIILITGKGYPDLCTRHIVHRLSFEHKLPIYALCDADPFGIDILLIYQYGSRKMPYDISKNLICPKMQWLGIHPSELYMFNFSSASLNKFDNRKLENILRYNYLKPAIRAELQIMQLLQRKVHIDELHCIAQKFLINDYLPNKIKRNLVI</sequence>
<protein>
    <submittedName>
        <fullName evidence="2">Meiotic recombination protein SPO11</fullName>
    </submittedName>
</protein>
<dbReference type="GO" id="GO:0000706">
    <property type="term" value="P:meiotic DNA double-strand break processing"/>
    <property type="evidence" value="ECO:0007669"/>
    <property type="project" value="TreeGrafter"/>
</dbReference>
<dbReference type="InterPro" id="IPR004085">
    <property type="entry name" value="TopoVI_A"/>
</dbReference>
<dbReference type="CDD" id="cd00223">
    <property type="entry name" value="TOPRIM_TopoIIB_SPO"/>
    <property type="match status" value="1"/>
</dbReference>
<dbReference type="EMBL" id="GDHF01016520">
    <property type="protein sequence ID" value="JAI35794.1"/>
    <property type="molecule type" value="Transcribed_RNA"/>
</dbReference>
<name>A0A0K8VA14_BACLA</name>
<gene>
    <name evidence="2" type="primary">SPO11</name>
    <name evidence="2" type="ORF">c0_g1_i4</name>
</gene>
<dbReference type="GO" id="GO:0003918">
    <property type="term" value="F:DNA topoisomerase type II (double strand cut, ATP-hydrolyzing) activity"/>
    <property type="evidence" value="ECO:0007669"/>
    <property type="project" value="InterPro"/>
</dbReference>
<dbReference type="GO" id="GO:0003677">
    <property type="term" value="F:DNA binding"/>
    <property type="evidence" value="ECO:0007669"/>
    <property type="project" value="InterPro"/>
</dbReference>
<dbReference type="OrthoDB" id="5377392at2759"/>
<dbReference type="GO" id="GO:0000228">
    <property type="term" value="C:nuclear chromosome"/>
    <property type="evidence" value="ECO:0007669"/>
    <property type="project" value="TreeGrafter"/>
</dbReference>
<dbReference type="PANTHER" id="PTHR10848">
    <property type="entry name" value="MEIOTIC RECOMBINATION PROTEIN SPO11"/>
    <property type="match status" value="1"/>
</dbReference>
<proteinExistence type="predicted"/>
<evidence type="ECO:0000259" key="1">
    <source>
        <dbReference type="Pfam" id="PF21180"/>
    </source>
</evidence>
<dbReference type="InterPro" id="IPR034136">
    <property type="entry name" value="TOPRIM_Topo6A/Spo11"/>
</dbReference>
<dbReference type="GO" id="GO:0042138">
    <property type="term" value="P:meiotic DNA double-strand break formation"/>
    <property type="evidence" value="ECO:0007669"/>
    <property type="project" value="TreeGrafter"/>
</dbReference>
<reference evidence="2" key="1">
    <citation type="submission" date="2015-06" db="EMBL/GenBank/DDBJ databases">
        <authorList>
            <person name="Hoefler B.C."/>
            <person name="Straight P.D."/>
        </authorList>
    </citation>
    <scope>NUCLEOTIDE SEQUENCE</scope>
</reference>
<dbReference type="GO" id="GO:0006265">
    <property type="term" value="P:DNA topological change"/>
    <property type="evidence" value="ECO:0007669"/>
    <property type="project" value="InterPro"/>
</dbReference>
<dbReference type="PANTHER" id="PTHR10848:SF0">
    <property type="entry name" value="MEIOTIC RECOMBINATION PROTEIN SPO11"/>
    <property type="match status" value="1"/>
</dbReference>
<organism evidence="2">
    <name type="scientific">Bactrocera latifrons</name>
    <name type="common">Malaysian fruit fly</name>
    <name type="synonym">Chaetodacus latifrons</name>
    <dbReference type="NCBI Taxonomy" id="174628"/>
    <lineage>
        <taxon>Eukaryota</taxon>
        <taxon>Metazoa</taxon>
        <taxon>Ecdysozoa</taxon>
        <taxon>Arthropoda</taxon>
        <taxon>Hexapoda</taxon>
        <taxon>Insecta</taxon>
        <taxon>Pterygota</taxon>
        <taxon>Neoptera</taxon>
        <taxon>Endopterygota</taxon>
        <taxon>Diptera</taxon>
        <taxon>Brachycera</taxon>
        <taxon>Muscomorpha</taxon>
        <taxon>Tephritoidea</taxon>
        <taxon>Tephritidae</taxon>
        <taxon>Bactrocera</taxon>
        <taxon>Bactrocera</taxon>
    </lineage>
</organism>
<dbReference type="Pfam" id="PF21180">
    <property type="entry name" value="TOP6A-Spo11_Toprim"/>
    <property type="match status" value="1"/>
</dbReference>
<dbReference type="GO" id="GO:0007131">
    <property type="term" value="P:reciprocal meiotic recombination"/>
    <property type="evidence" value="ECO:0007669"/>
    <property type="project" value="TreeGrafter"/>
</dbReference>
<dbReference type="AlphaFoldDB" id="A0A0K8VA14"/>
<dbReference type="PRINTS" id="PR01550">
    <property type="entry name" value="TOP6AFAMILY"/>
</dbReference>
<dbReference type="Gene3D" id="3.40.1360.10">
    <property type="match status" value="1"/>
</dbReference>
<dbReference type="SUPFAM" id="SSF56726">
    <property type="entry name" value="DNA topoisomerase IV, alpha subunit"/>
    <property type="match status" value="1"/>
</dbReference>
<dbReference type="InterPro" id="IPR036078">
    <property type="entry name" value="Spo11/TopoVI_A_sf"/>
</dbReference>
<accession>A0A0K8VA14</accession>